<protein>
    <submittedName>
        <fullName evidence="1">Uncharacterized protein</fullName>
    </submittedName>
</protein>
<reference evidence="1 2" key="1">
    <citation type="submission" date="2020-07" db="EMBL/GenBank/DDBJ databases">
        <title>Diversity of carbapenemase encoding genes among Pseudomonas putida group clinical isolates in a tertiary Brazilian hospital.</title>
        <authorList>
            <person name="Alberto-Lei F."/>
            <person name="Nodari C.S."/>
            <person name="Streling A.P."/>
            <person name="Paulino J.T."/>
            <person name="Bessa-Neto F.O."/>
            <person name="Cayo R."/>
            <person name="Gales A.C."/>
        </authorList>
    </citation>
    <scope>NUCLEOTIDE SEQUENCE [LARGE SCALE GENOMIC DNA]</scope>
    <source>
        <strain evidence="1 2">14802</strain>
    </source>
</reference>
<evidence type="ECO:0000313" key="2">
    <source>
        <dbReference type="Proteomes" id="UP000541770"/>
    </source>
</evidence>
<comment type="caution">
    <text evidence="1">The sequence shown here is derived from an EMBL/GenBank/DDBJ whole genome shotgun (WGS) entry which is preliminary data.</text>
</comment>
<sequence>MAMIDADKLKQQLEAWQVAAALMAISLQASDRAALRGDSEQAARLFEVAQDAARSHEEKATLLAMRVEALVYQAEHSSE</sequence>
<dbReference type="Proteomes" id="UP000541770">
    <property type="component" value="Unassembled WGS sequence"/>
</dbReference>
<accession>A0A7W2K0S0</accession>
<gene>
    <name evidence="1" type="ORF">H4C75_28215</name>
</gene>
<evidence type="ECO:0000313" key="1">
    <source>
        <dbReference type="EMBL" id="MBA6068626.1"/>
    </source>
</evidence>
<dbReference type="AlphaFoldDB" id="A0A7W2K0S0"/>
<organism evidence="1 2">
    <name type="scientific">Pseudomonas mosselii</name>
    <dbReference type="NCBI Taxonomy" id="78327"/>
    <lineage>
        <taxon>Bacteria</taxon>
        <taxon>Pseudomonadati</taxon>
        <taxon>Pseudomonadota</taxon>
        <taxon>Gammaproteobacteria</taxon>
        <taxon>Pseudomonadales</taxon>
        <taxon>Pseudomonadaceae</taxon>
        <taxon>Pseudomonas</taxon>
    </lineage>
</organism>
<dbReference type="RefSeq" id="WP_182325326.1">
    <property type="nucleotide sequence ID" value="NZ_JACGDE010000038.1"/>
</dbReference>
<dbReference type="EMBL" id="JACGDE010000038">
    <property type="protein sequence ID" value="MBA6068626.1"/>
    <property type="molecule type" value="Genomic_DNA"/>
</dbReference>
<proteinExistence type="predicted"/>
<name>A0A7W2K0S0_9PSED</name>